<protein>
    <submittedName>
        <fullName evidence="1">Uncharacterized protein</fullName>
    </submittedName>
</protein>
<organism evidence="1 2">
    <name type="scientific">Eumeta variegata</name>
    <name type="common">Bagworm moth</name>
    <name type="synonym">Eumeta japonica</name>
    <dbReference type="NCBI Taxonomy" id="151549"/>
    <lineage>
        <taxon>Eukaryota</taxon>
        <taxon>Metazoa</taxon>
        <taxon>Ecdysozoa</taxon>
        <taxon>Arthropoda</taxon>
        <taxon>Hexapoda</taxon>
        <taxon>Insecta</taxon>
        <taxon>Pterygota</taxon>
        <taxon>Neoptera</taxon>
        <taxon>Endopterygota</taxon>
        <taxon>Lepidoptera</taxon>
        <taxon>Glossata</taxon>
        <taxon>Ditrysia</taxon>
        <taxon>Tineoidea</taxon>
        <taxon>Psychidae</taxon>
        <taxon>Oiketicinae</taxon>
        <taxon>Eumeta</taxon>
    </lineage>
</organism>
<name>A0A4C1YNF4_EUMVA</name>
<gene>
    <name evidence="1" type="ORF">EVAR_10997_1</name>
</gene>
<reference evidence="1 2" key="1">
    <citation type="journal article" date="2019" name="Commun. Biol.">
        <title>The bagworm genome reveals a unique fibroin gene that provides high tensile strength.</title>
        <authorList>
            <person name="Kono N."/>
            <person name="Nakamura H."/>
            <person name="Ohtoshi R."/>
            <person name="Tomita M."/>
            <person name="Numata K."/>
            <person name="Arakawa K."/>
        </authorList>
    </citation>
    <scope>NUCLEOTIDE SEQUENCE [LARGE SCALE GENOMIC DNA]</scope>
</reference>
<sequence length="221" mass="24534">MSSRRRHVPRSGVRWPPPHILPTYLLTNLPTSPIAMIFQKRSSSSRSTIALKSAYVDVGRRPFRGERRVSVTASHNGSLEDTRPINGFPIVCAGPPLAPDIYPGLLWDDHRRFYSGTIYIQIVLICNHFGCPIWRSNVATLLRLTSQPRSLLAIPMWRLDAAGADGSLQFSRKKNDSDHSRREKFVKNGARSEKFVSQSNEACLPASPRNASAITVMAGAA</sequence>
<proteinExistence type="predicted"/>
<evidence type="ECO:0000313" key="2">
    <source>
        <dbReference type="Proteomes" id="UP000299102"/>
    </source>
</evidence>
<dbReference type="AlphaFoldDB" id="A0A4C1YNF4"/>
<keyword evidence="2" id="KW-1185">Reference proteome</keyword>
<dbReference type="Proteomes" id="UP000299102">
    <property type="component" value="Unassembled WGS sequence"/>
</dbReference>
<evidence type="ECO:0000313" key="1">
    <source>
        <dbReference type="EMBL" id="GBP75885.1"/>
    </source>
</evidence>
<dbReference type="EMBL" id="BGZK01001266">
    <property type="protein sequence ID" value="GBP75885.1"/>
    <property type="molecule type" value="Genomic_DNA"/>
</dbReference>
<accession>A0A4C1YNF4</accession>
<comment type="caution">
    <text evidence="1">The sequence shown here is derived from an EMBL/GenBank/DDBJ whole genome shotgun (WGS) entry which is preliminary data.</text>
</comment>